<evidence type="ECO:0008006" key="6">
    <source>
        <dbReference type="Google" id="ProtNLM"/>
    </source>
</evidence>
<feature type="signal peptide" evidence="3">
    <location>
        <begin position="1"/>
        <end position="39"/>
    </location>
</feature>
<feature type="transmembrane region" description="Helical" evidence="2">
    <location>
        <begin position="420"/>
        <end position="439"/>
    </location>
</feature>
<keyword evidence="2" id="KW-0812">Transmembrane</keyword>
<accession>A0A918ABC7</accession>
<comment type="caution">
    <text evidence="4">The sequence shown here is derived from an EMBL/GenBank/DDBJ whole genome shotgun (WGS) entry which is preliminary data.</text>
</comment>
<feature type="region of interest" description="Disordered" evidence="1">
    <location>
        <begin position="356"/>
        <end position="416"/>
    </location>
</feature>
<organism evidence="4 5">
    <name type="scientific">Nonomuraea glycinis</name>
    <dbReference type="NCBI Taxonomy" id="2047744"/>
    <lineage>
        <taxon>Bacteria</taxon>
        <taxon>Bacillati</taxon>
        <taxon>Actinomycetota</taxon>
        <taxon>Actinomycetes</taxon>
        <taxon>Streptosporangiales</taxon>
        <taxon>Streptosporangiaceae</taxon>
        <taxon>Nonomuraea</taxon>
    </lineage>
</organism>
<protein>
    <recommendedName>
        <fullName evidence="6">LPXTG cell wall anchor domain-containing protein</fullName>
    </recommendedName>
</protein>
<keyword evidence="3" id="KW-0732">Signal</keyword>
<evidence type="ECO:0000256" key="2">
    <source>
        <dbReference type="SAM" id="Phobius"/>
    </source>
</evidence>
<dbReference type="AlphaFoldDB" id="A0A918ABC7"/>
<gene>
    <name evidence="4" type="ORF">GCM10012278_51500</name>
</gene>
<evidence type="ECO:0000256" key="1">
    <source>
        <dbReference type="SAM" id="MobiDB-lite"/>
    </source>
</evidence>
<dbReference type="EMBL" id="BMNK01000009">
    <property type="protein sequence ID" value="GGP10724.1"/>
    <property type="molecule type" value="Genomic_DNA"/>
</dbReference>
<feature type="compositionally biased region" description="Basic and acidic residues" evidence="1">
    <location>
        <begin position="393"/>
        <end position="406"/>
    </location>
</feature>
<proteinExistence type="predicted"/>
<keyword evidence="2" id="KW-1133">Transmembrane helix</keyword>
<feature type="compositionally biased region" description="Low complexity" evidence="1">
    <location>
        <begin position="356"/>
        <end position="392"/>
    </location>
</feature>
<sequence length="447" mass="44575">MLTSKVRHRLALKTSAVGMASTLVLLAGSAFALSAPASAAVAADKTMEVTYTCTGGAALTAGQVKATVSVQDSVEPGKRATVTWKFSALKAAKQLTTGQTTSSAGGDLTVSGGGTPTPLKGTGTGSVTTAVAQGGEFTPPNMTAVLTAPSAAGTVTLTPVTTATAAPLTIKVGEDTANCTYVSVAPTTGISVDVKVGGGTGSGTDIVDYECTGPGATGETQNVQIKVELTMPTSARANQQFEIGWKGTYVTGQELQAPTTGTLTPKIFAYTTMTGITGLTSATGEGTLGTITAGQTIPLPTTAVSLKSTATSTGTATVKPGKLNFGANTATGNQPMIECAVQNDTELKTYPLVVGTATSTPTSSNTPTGTPTGTPTPTKTKTEFVTETPTSEKTTERSSETPRKGADTGAGGDAGPDGRMFLLAGSVLIMGAGAGGLLLRRRSISKG</sequence>
<feature type="region of interest" description="Disordered" evidence="1">
    <location>
        <begin position="99"/>
        <end position="123"/>
    </location>
</feature>
<reference evidence="4" key="2">
    <citation type="submission" date="2020-09" db="EMBL/GenBank/DDBJ databases">
        <authorList>
            <person name="Sun Q."/>
            <person name="Zhou Y."/>
        </authorList>
    </citation>
    <scope>NUCLEOTIDE SEQUENCE</scope>
    <source>
        <strain evidence="4">CGMCC 4.7430</strain>
    </source>
</reference>
<evidence type="ECO:0000313" key="4">
    <source>
        <dbReference type="EMBL" id="GGP10724.1"/>
    </source>
</evidence>
<keyword evidence="5" id="KW-1185">Reference proteome</keyword>
<evidence type="ECO:0000256" key="3">
    <source>
        <dbReference type="SAM" id="SignalP"/>
    </source>
</evidence>
<keyword evidence="2" id="KW-0472">Membrane</keyword>
<reference evidence="4" key="1">
    <citation type="journal article" date="2014" name="Int. J. Syst. Evol. Microbiol.">
        <title>Complete genome sequence of Corynebacterium casei LMG S-19264T (=DSM 44701T), isolated from a smear-ripened cheese.</title>
        <authorList>
            <consortium name="US DOE Joint Genome Institute (JGI-PGF)"/>
            <person name="Walter F."/>
            <person name="Albersmeier A."/>
            <person name="Kalinowski J."/>
            <person name="Ruckert C."/>
        </authorList>
    </citation>
    <scope>NUCLEOTIDE SEQUENCE</scope>
    <source>
        <strain evidence="4">CGMCC 4.7430</strain>
    </source>
</reference>
<name>A0A918ABC7_9ACTN</name>
<dbReference type="Proteomes" id="UP000660745">
    <property type="component" value="Unassembled WGS sequence"/>
</dbReference>
<evidence type="ECO:0000313" key="5">
    <source>
        <dbReference type="Proteomes" id="UP000660745"/>
    </source>
</evidence>
<feature type="chain" id="PRO_5039347047" description="LPXTG cell wall anchor domain-containing protein" evidence="3">
    <location>
        <begin position="40"/>
        <end position="447"/>
    </location>
</feature>